<dbReference type="Proteomes" id="UP000664144">
    <property type="component" value="Unassembled WGS sequence"/>
</dbReference>
<evidence type="ECO:0000313" key="1">
    <source>
        <dbReference type="EMBL" id="MBO0356356.1"/>
    </source>
</evidence>
<accession>A0A939ES62</accession>
<dbReference type="EMBL" id="JAFLQZ010000001">
    <property type="protein sequence ID" value="MBO0356356.1"/>
    <property type="molecule type" value="Genomic_DNA"/>
</dbReference>
<dbReference type="AlphaFoldDB" id="A0A939ES62"/>
<keyword evidence="2" id="KW-1185">Reference proteome</keyword>
<name>A0A939ES62_9BACT</name>
<evidence type="ECO:0000313" key="2">
    <source>
        <dbReference type="Proteomes" id="UP000664144"/>
    </source>
</evidence>
<proteinExistence type="predicted"/>
<gene>
    <name evidence="1" type="ORF">J0X19_00225</name>
</gene>
<comment type="caution">
    <text evidence="1">The sequence shown here is derived from an EMBL/GenBank/DDBJ whole genome shotgun (WGS) entry which is preliminary data.</text>
</comment>
<dbReference type="RefSeq" id="WP_206979873.1">
    <property type="nucleotide sequence ID" value="NZ_JAFLQZ010000001.1"/>
</dbReference>
<sequence length="196" mass="22140">MKAELIPVIEVDLRHPEVAEALASISPFAVNTPFYRITDIPLGAIKALAKAHLQGYFDGERIIEEQCSFFGGYVLRIDGQNTLFPQCCGELSDIVYWKHVAKYNRGAYCNGHPAPEVLFTTDMVLFDCRVDYEEFRPYTPLEIQVAKSALSAAYDQALLELEVFARQLEQIQLELPTPVESIAHVLIYRNAELSEQ</sequence>
<reference evidence="1" key="1">
    <citation type="submission" date="2021-03" db="EMBL/GenBank/DDBJ databases">
        <authorList>
            <person name="Kim M.K."/>
        </authorList>
    </citation>
    <scope>NUCLEOTIDE SEQUENCE</scope>
    <source>
        <strain evidence="1">BT186</strain>
    </source>
</reference>
<protein>
    <submittedName>
        <fullName evidence="1">Uncharacterized protein</fullName>
    </submittedName>
</protein>
<organism evidence="1 2">
    <name type="scientific">Hymenobacter telluris</name>
    <dbReference type="NCBI Taxonomy" id="2816474"/>
    <lineage>
        <taxon>Bacteria</taxon>
        <taxon>Pseudomonadati</taxon>
        <taxon>Bacteroidota</taxon>
        <taxon>Cytophagia</taxon>
        <taxon>Cytophagales</taxon>
        <taxon>Hymenobacteraceae</taxon>
        <taxon>Hymenobacter</taxon>
    </lineage>
</organism>